<protein>
    <submittedName>
        <fullName evidence="2">Uncharacterized protein</fullName>
    </submittedName>
</protein>
<feature type="region of interest" description="Disordered" evidence="1">
    <location>
        <begin position="347"/>
        <end position="373"/>
    </location>
</feature>
<dbReference type="HOGENOM" id="CLU_634783_0_0_1"/>
<reference evidence="2 3" key="1">
    <citation type="submission" date="2014-04" db="EMBL/GenBank/DDBJ databases">
        <authorList>
            <consortium name="DOE Joint Genome Institute"/>
            <person name="Kuo A."/>
            <person name="Kohler A."/>
            <person name="Nagy L.G."/>
            <person name="Floudas D."/>
            <person name="Copeland A."/>
            <person name="Barry K.W."/>
            <person name="Cichocki N."/>
            <person name="Veneault-Fourrey C."/>
            <person name="LaButti K."/>
            <person name="Lindquist E.A."/>
            <person name="Lipzen A."/>
            <person name="Lundell T."/>
            <person name="Morin E."/>
            <person name="Murat C."/>
            <person name="Sun H."/>
            <person name="Tunlid A."/>
            <person name="Henrissat B."/>
            <person name="Grigoriev I.V."/>
            <person name="Hibbett D.S."/>
            <person name="Martin F."/>
            <person name="Nordberg H.P."/>
            <person name="Cantor M.N."/>
            <person name="Hua S.X."/>
        </authorList>
    </citation>
    <scope>NUCLEOTIDE SEQUENCE [LARGE SCALE GENOMIC DNA]</scope>
    <source>
        <strain evidence="2 3">Foug A</strain>
    </source>
</reference>
<feature type="compositionally biased region" description="Low complexity" evidence="1">
    <location>
        <begin position="349"/>
        <end position="362"/>
    </location>
</feature>
<sequence length="373" mass="41837">MKGCISQLWIDKPERCSGGLAAFLRSAWETSPDLFSSAGPIGDKEVLEDVIPVYQAWKRLRKMRASKEKWSEADYVATVYNAIRSPAVQESVYRVQCSISLPQPLWDDADPPNTDIFRVLSTKTAVPDCAIFLPSSLTRALSQSSKSPYKVLKNHPTVIKAGTTVRGSSFRYQSTPCTQLPDLPGFEFISSICEDKKPTHTHADDAYRQNRIATASAVRHLHSLNIKSPVIGLIWANGTVRAHVDWCQVEDGKLTVLSAPYSGSDEEDFQSSQPFLEWDLSDPSDILQVYYLVRNIDHWTCTEFCKRVVAGLEDSVECITRSNGPYHPWKWIKNPAHAPTLRVLKENNTTSATTTTTSGTLSPPKKSRHRRRR</sequence>
<dbReference type="Proteomes" id="UP000053989">
    <property type="component" value="Unassembled WGS sequence"/>
</dbReference>
<gene>
    <name evidence="2" type="ORF">SCLCIDRAFT_1211581</name>
</gene>
<keyword evidence="3" id="KW-1185">Reference proteome</keyword>
<evidence type="ECO:0000313" key="2">
    <source>
        <dbReference type="EMBL" id="KIM66339.1"/>
    </source>
</evidence>
<evidence type="ECO:0000256" key="1">
    <source>
        <dbReference type="SAM" id="MobiDB-lite"/>
    </source>
</evidence>
<dbReference type="AlphaFoldDB" id="A0A0C3EDD0"/>
<reference evidence="3" key="2">
    <citation type="submission" date="2015-01" db="EMBL/GenBank/DDBJ databases">
        <title>Evolutionary Origins and Diversification of the Mycorrhizal Mutualists.</title>
        <authorList>
            <consortium name="DOE Joint Genome Institute"/>
            <consortium name="Mycorrhizal Genomics Consortium"/>
            <person name="Kohler A."/>
            <person name="Kuo A."/>
            <person name="Nagy L.G."/>
            <person name="Floudas D."/>
            <person name="Copeland A."/>
            <person name="Barry K.W."/>
            <person name="Cichocki N."/>
            <person name="Veneault-Fourrey C."/>
            <person name="LaButti K."/>
            <person name="Lindquist E.A."/>
            <person name="Lipzen A."/>
            <person name="Lundell T."/>
            <person name="Morin E."/>
            <person name="Murat C."/>
            <person name="Riley R."/>
            <person name="Ohm R."/>
            <person name="Sun H."/>
            <person name="Tunlid A."/>
            <person name="Henrissat B."/>
            <person name="Grigoriev I.V."/>
            <person name="Hibbett D.S."/>
            <person name="Martin F."/>
        </authorList>
    </citation>
    <scope>NUCLEOTIDE SEQUENCE [LARGE SCALE GENOMIC DNA]</scope>
    <source>
        <strain evidence="3">Foug A</strain>
    </source>
</reference>
<name>A0A0C3EDD0_9AGAM</name>
<organism evidence="2 3">
    <name type="scientific">Scleroderma citrinum Foug A</name>
    <dbReference type="NCBI Taxonomy" id="1036808"/>
    <lineage>
        <taxon>Eukaryota</taxon>
        <taxon>Fungi</taxon>
        <taxon>Dikarya</taxon>
        <taxon>Basidiomycota</taxon>
        <taxon>Agaricomycotina</taxon>
        <taxon>Agaricomycetes</taxon>
        <taxon>Agaricomycetidae</taxon>
        <taxon>Boletales</taxon>
        <taxon>Sclerodermatineae</taxon>
        <taxon>Sclerodermataceae</taxon>
        <taxon>Scleroderma</taxon>
    </lineage>
</organism>
<accession>A0A0C3EDD0</accession>
<evidence type="ECO:0000313" key="3">
    <source>
        <dbReference type="Proteomes" id="UP000053989"/>
    </source>
</evidence>
<proteinExistence type="predicted"/>
<dbReference type="InParanoid" id="A0A0C3EDD0"/>
<dbReference type="EMBL" id="KN822018">
    <property type="protein sequence ID" value="KIM66339.1"/>
    <property type="molecule type" value="Genomic_DNA"/>
</dbReference>
<dbReference type="OrthoDB" id="3261881at2759"/>
<dbReference type="STRING" id="1036808.A0A0C3EDD0"/>